<evidence type="ECO:0000256" key="4">
    <source>
        <dbReference type="ARBA" id="ARBA00022692"/>
    </source>
</evidence>
<keyword evidence="4 7" id="KW-0812">Transmembrane</keyword>
<feature type="transmembrane region" description="Helical" evidence="7">
    <location>
        <begin position="120"/>
        <end position="139"/>
    </location>
</feature>
<feature type="domain" description="ABC transmembrane type-1" evidence="8">
    <location>
        <begin position="54"/>
        <end position="238"/>
    </location>
</feature>
<evidence type="ECO:0000256" key="2">
    <source>
        <dbReference type="ARBA" id="ARBA00022448"/>
    </source>
</evidence>
<comment type="subcellular location">
    <subcellularLocation>
        <location evidence="1 7">Cell membrane</location>
        <topology evidence="1 7">Multi-pass membrane protein</topology>
    </subcellularLocation>
</comment>
<keyword evidence="2 7" id="KW-0813">Transport</keyword>
<dbReference type="STRING" id="337701.SAMN05444398_11121"/>
<feature type="transmembrane region" description="Helical" evidence="7">
    <location>
        <begin position="216"/>
        <end position="238"/>
    </location>
</feature>
<dbReference type="InterPro" id="IPR035906">
    <property type="entry name" value="MetI-like_sf"/>
</dbReference>
<evidence type="ECO:0000256" key="5">
    <source>
        <dbReference type="ARBA" id="ARBA00022989"/>
    </source>
</evidence>
<reference evidence="9 10" key="1">
    <citation type="submission" date="2016-11" db="EMBL/GenBank/DDBJ databases">
        <authorList>
            <person name="Jaros S."/>
            <person name="Januszkiewicz K."/>
            <person name="Wedrychowicz H."/>
        </authorList>
    </citation>
    <scope>NUCLEOTIDE SEQUENCE [LARGE SCALE GENOMIC DNA]</scope>
    <source>
        <strain evidence="9 10">DSM 29589</strain>
    </source>
</reference>
<evidence type="ECO:0000256" key="3">
    <source>
        <dbReference type="ARBA" id="ARBA00022475"/>
    </source>
</evidence>
<organism evidence="9 10">
    <name type="scientific">Roseovarius pacificus</name>
    <dbReference type="NCBI Taxonomy" id="337701"/>
    <lineage>
        <taxon>Bacteria</taxon>
        <taxon>Pseudomonadati</taxon>
        <taxon>Pseudomonadota</taxon>
        <taxon>Alphaproteobacteria</taxon>
        <taxon>Rhodobacterales</taxon>
        <taxon>Roseobacteraceae</taxon>
        <taxon>Roseovarius</taxon>
    </lineage>
</organism>
<keyword evidence="10" id="KW-1185">Reference proteome</keyword>
<dbReference type="PANTHER" id="PTHR30151:SF20">
    <property type="entry name" value="ABC TRANSPORTER PERMEASE PROTEIN HI_0355-RELATED"/>
    <property type="match status" value="1"/>
</dbReference>
<dbReference type="EMBL" id="FRBR01000011">
    <property type="protein sequence ID" value="SHM17759.1"/>
    <property type="molecule type" value="Genomic_DNA"/>
</dbReference>
<evidence type="ECO:0000259" key="8">
    <source>
        <dbReference type="PROSITE" id="PS50928"/>
    </source>
</evidence>
<evidence type="ECO:0000256" key="6">
    <source>
        <dbReference type="ARBA" id="ARBA00023136"/>
    </source>
</evidence>
<dbReference type="RefSeq" id="WP_200797808.1">
    <property type="nucleotide sequence ID" value="NZ_BMLR01000012.1"/>
</dbReference>
<dbReference type="GO" id="GO:0055085">
    <property type="term" value="P:transmembrane transport"/>
    <property type="evidence" value="ECO:0007669"/>
    <property type="project" value="InterPro"/>
</dbReference>
<dbReference type="PROSITE" id="PS50928">
    <property type="entry name" value="ABC_TM1"/>
    <property type="match status" value="1"/>
</dbReference>
<dbReference type="AlphaFoldDB" id="A0A1M7GPF7"/>
<gene>
    <name evidence="9" type="ORF">SAMN05444398_11121</name>
</gene>
<dbReference type="SUPFAM" id="SSF161098">
    <property type="entry name" value="MetI-like"/>
    <property type="match status" value="1"/>
</dbReference>
<dbReference type="InterPro" id="IPR000515">
    <property type="entry name" value="MetI-like"/>
</dbReference>
<evidence type="ECO:0000256" key="7">
    <source>
        <dbReference type="RuleBase" id="RU363032"/>
    </source>
</evidence>
<dbReference type="Proteomes" id="UP000183974">
    <property type="component" value="Unassembled WGS sequence"/>
</dbReference>
<protein>
    <submittedName>
        <fullName evidence="9">NitT/TauT family transport system permease protein</fullName>
    </submittedName>
</protein>
<evidence type="ECO:0000313" key="10">
    <source>
        <dbReference type="Proteomes" id="UP000183974"/>
    </source>
</evidence>
<dbReference type="Gene3D" id="1.10.3720.10">
    <property type="entry name" value="MetI-like"/>
    <property type="match status" value="1"/>
</dbReference>
<dbReference type="CDD" id="cd06261">
    <property type="entry name" value="TM_PBP2"/>
    <property type="match status" value="1"/>
</dbReference>
<dbReference type="Pfam" id="PF00528">
    <property type="entry name" value="BPD_transp_1"/>
    <property type="match status" value="1"/>
</dbReference>
<proteinExistence type="inferred from homology"/>
<accession>A0A1M7GPF7</accession>
<dbReference type="PANTHER" id="PTHR30151">
    <property type="entry name" value="ALKANE SULFONATE ABC TRANSPORTER-RELATED, MEMBRANE SUBUNIT"/>
    <property type="match status" value="1"/>
</dbReference>
<feature type="transmembrane region" description="Helical" evidence="7">
    <location>
        <begin position="92"/>
        <end position="114"/>
    </location>
</feature>
<evidence type="ECO:0000256" key="1">
    <source>
        <dbReference type="ARBA" id="ARBA00004651"/>
    </source>
</evidence>
<keyword evidence="6 7" id="KW-0472">Membrane</keyword>
<evidence type="ECO:0000313" key="9">
    <source>
        <dbReference type="EMBL" id="SHM17759.1"/>
    </source>
</evidence>
<keyword evidence="3" id="KW-1003">Cell membrane</keyword>
<keyword evidence="5 7" id="KW-1133">Transmembrane helix</keyword>
<name>A0A1M7GPF7_9RHOB</name>
<dbReference type="GO" id="GO:0005886">
    <property type="term" value="C:plasma membrane"/>
    <property type="evidence" value="ECO:0007669"/>
    <property type="project" value="UniProtKB-SubCell"/>
</dbReference>
<sequence>MKMILARLGILAAFLLFWELASGRLIQKYLVSSPSDIAVTFWNWLLDGRILFHAGITAFEAVAGFLLGAFVGMSIGLVLGRAEKLAELLNPFIMAFYSIPKIALAPLFIIWFGIGIEMKILLTATIVFFLVFLNTYTGVRSVSPELVNIMRLMGANERDVMRKVVLPSAIVWVFTGLRLSVPYAMIGAIVGEMIAANRGLGYLLSHASSQFNTAGVFAALVAIITMSVLLNMAVSFLARVAMPWEKAQEGREISI</sequence>
<feature type="transmembrane region" description="Helical" evidence="7">
    <location>
        <begin position="50"/>
        <end position="80"/>
    </location>
</feature>
<comment type="similarity">
    <text evidence="7">Belongs to the binding-protein-dependent transport system permease family.</text>
</comment>